<dbReference type="HOGENOM" id="CLU_2287992_0_0_5"/>
<gene>
    <name evidence="1" type="ORF">METH_13730</name>
</gene>
<dbReference type="Proteomes" id="UP000018780">
    <property type="component" value="Chromosome"/>
</dbReference>
<dbReference type="EMBL" id="CP006773">
    <property type="protein sequence ID" value="AHD03132.1"/>
    <property type="molecule type" value="Genomic_DNA"/>
</dbReference>
<dbReference type="KEGG" id="lmd:METH_13730"/>
<dbReference type="AlphaFoldDB" id="V9W1T6"/>
<accession>V9W1T6</accession>
<reference evidence="1 2" key="1">
    <citation type="submission" date="2013-09" db="EMBL/GenBank/DDBJ databases">
        <authorList>
            <consortium name="DOE Joint Genome Institute"/>
            <person name="Klenk H.-P."/>
            <person name="Huntemann M."/>
            <person name="Han J."/>
            <person name="Chen A."/>
            <person name="Kyrpides N."/>
            <person name="Mavromatis K."/>
            <person name="Markowitz V."/>
            <person name="Palaniappan K."/>
            <person name="Ivanova N."/>
            <person name="Schaumberg A."/>
            <person name="Pati A."/>
            <person name="Liolios K."/>
            <person name="Nordberg H.P."/>
            <person name="Cantor M.N."/>
            <person name="Hua S.X."/>
            <person name="Woyke T."/>
        </authorList>
    </citation>
    <scope>NUCLEOTIDE SEQUENCE [LARGE SCALE GENOMIC DNA]</scope>
    <source>
        <strain evidence="1 2">DSM 14336</strain>
    </source>
</reference>
<sequence>MLKIATATAGLNELRFDQAIPSFFWRFPFPGFCLLEGQVMQLQIRLMPHFFPASMSDESLHSIIEAGRIEQGPLQAQIAVLLFPILMIQRGKSSPRLLPWP</sequence>
<keyword evidence="2" id="KW-1185">Reference proteome</keyword>
<evidence type="ECO:0000313" key="2">
    <source>
        <dbReference type="Proteomes" id="UP000018780"/>
    </source>
</evidence>
<organism evidence="1 2">
    <name type="scientific">Leisingera methylohalidivorans DSM 14336</name>
    <dbReference type="NCBI Taxonomy" id="999552"/>
    <lineage>
        <taxon>Bacteria</taxon>
        <taxon>Pseudomonadati</taxon>
        <taxon>Pseudomonadota</taxon>
        <taxon>Alphaproteobacteria</taxon>
        <taxon>Rhodobacterales</taxon>
        <taxon>Roseobacteraceae</taxon>
        <taxon>Leisingera</taxon>
    </lineage>
</organism>
<dbReference type="PATRIC" id="fig|999552.6.peg.2743"/>
<protein>
    <submittedName>
        <fullName evidence="1">Uncharacterized protein</fullName>
    </submittedName>
</protein>
<dbReference type="RefSeq" id="WP_024090963.1">
    <property type="nucleotide sequence ID" value="NC_023135.1"/>
</dbReference>
<name>V9W1T6_9RHOB</name>
<proteinExistence type="predicted"/>
<evidence type="ECO:0000313" key="1">
    <source>
        <dbReference type="EMBL" id="AHD03132.1"/>
    </source>
</evidence>